<proteinExistence type="predicted"/>
<dbReference type="PANTHER" id="PTHR13538:SF4">
    <property type="entry name" value="N-ALPHA-ACETYLTRANSFERASE 80"/>
    <property type="match status" value="1"/>
</dbReference>
<dbReference type="PANTHER" id="PTHR13538">
    <property type="entry name" value="N-ACETYLTRANSFERASE 6"/>
    <property type="match status" value="1"/>
</dbReference>
<dbReference type="GeneID" id="100372816"/>
<accession>A0ABM0GN36</accession>
<feature type="domain" description="N-acetyltransferase" evidence="2">
    <location>
        <begin position="5"/>
        <end position="148"/>
    </location>
</feature>
<evidence type="ECO:0000256" key="1">
    <source>
        <dbReference type="SAM" id="MobiDB-lite"/>
    </source>
</evidence>
<gene>
    <name evidence="4" type="primary">LOC100372816</name>
</gene>
<dbReference type="SUPFAM" id="SSF55729">
    <property type="entry name" value="Acyl-CoA N-acyltransferases (Nat)"/>
    <property type="match status" value="1"/>
</dbReference>
<dbReference type="RefSeq" id="XP_002733587.1">
    <property type="nucleotide sequence ID" value="XM_002733541.1"/>
</dbReference>
<dbReference type="Gene3D" id="3.40.630.30">
    <property type="match status" value="1"/>
</dbReference>
<evidence type="ECO:0000313" key="4">
    <source>
        <dbReference type="RefSeq" id="XP_002733587.1"/>
    </source>
</evidence>
<dbReference type="InterPro" id="IPR016181">
    <property type="entry name" value="Acyl_CoA_acyltransferase"/>
</dbReference>
<dbReference type="Proteomes" id="UP000694865">
    <property type="component" value="Unplaced"/>
</dbReference>
<feature type="region of interest" description="Disordered" evidence="1">
    <location>
        <begin position="175"/>
        <end position="204"/>
    </location>
</feature>
<dbReference type="InterPro" id="IPR000182">
    <property type="entry name" value="GNAT_dom"/>
</dbReference>
<sequence length="218" mass="24469">MAEVIEIHALHRRVDLKQECCELMNSQWPRSNTARLHSLDKSKDELPYSMVMTERCGEKEIVLGHSRLCKVIGIPHAVLVESVVVDKKRRGEGLGRKLMDLTEEHARNMGSHTMYLCTKDKQDFYQHLGYKYCDPVNTLAAQMLETCDCPMIGCDDTSSQGKTSCSTKCAESCNKESKMPKELPTNESPVPPPPPPPPLPPLTTSQGVVVYWLKKSIL</sequence>
<organism evidence="3 4">
    <name type="scientific">Saccoglossus kowalevskii</name>
    <name type="common">Acorn worm</name>
    <dbReference type="NCBI Taxonomy" id="10224"/>
    <lineage>
        <taxon>Eukaryota</taxon>
        <taxon>Metazoa</taxon>
        <taxon>Hemichordata</taxon>
        <taxon>Enteropneusta</taxon>
        <taxon>Harrimaniidae</taxon>
        <taxon>Saccoglossus</taxon>
    </lineage>
</organism>
<dbReference type="PROSITE" id="PS51186">
    <property type="entry name" value="GNAT"/>
    <property type="match status" value="1"/>
</dbReference>
<name>A0ABM0GN36_SACKO</name>
<evidence type="ECO:0000259" key="2">
    <source>
        <dbReference type="PROSITE" id="PS51186"/>
    </source>
</evidence>
<protein>
    <submittedName>
        <fullName evidence="4">N-acetyltransferase 6-like</fullName>
    </submittedName>
</protein>
<dbReference type="CDD" id="cd04301">
    <property type="entry name" value="NAT_SF"/>
    <property type="match status" value="1"/>
</dbReference>
<dbReference type="InterPro" id="IPR039840">
    <property type="entry name" value="NAA80"/>
</dbReference>
<reference evidence="4" key="1">
    <citation type="submission" date="2025-08" db="UniProtKB">
        <authorList>
            <consortium name="RefSeq"/>
        </authorList>
    </citation>
    <scope>IDENTIFICATION</scope>
    <source>
        <tissue evidence="4">Testes</tissue>
    </source>
</reference>
<evidence type="ECO:0000313" key="3">
    <source>
        <dbReference type="Proteomes" id="UP000694865"/>
    </source>
</evidence>
<dbReference type="Pfam" id="PF13508">
    <property type="entry name" value="Acetyltransf_7"/>
    <property type="match status" value="1"/>
</dbReference>
<keyword evidence="3" id="KW-1185">Reference proteome</keyword>
<feature type="compositionally biased region" description="Pro residues" evidence="1">
    <location>
        <begin position="189"/>
        <end position="201"/>
    </location>
</feature>